<evidence type="ECO:0000313" key="2">
    <source>
        <dbReference type="Proteomes" id="UP000287547"/>
    </source>
</evidence>
<dbReference type="EMBL" id="QHKI01000058">
    <property type="protein sequence ID" value="RSM72804.1"/>
    <property type="molecule type" value="Genomic_DNA"/>
</dbReference>
<dbReference type="SUPFAM" id="SSF101386">
    <property type="entry name" value="all-alpha NTP pyrophosphatases"/>
    <property type="match status" value="1"/>
</dbReference>
<evidence type="ECO:0008006" key="3">
    <source>
        <dbReference type="Google" id="ProtNLM"/>
    </source>
</evidence>
<organism evidence="1 2">
    <name type="scientific">Kibdelosporangium aridum</name>
    <dbReference type="NCBI Taxonomy" id="2030"/>
    <lineage>
        <taxon>Bacteria</taxon>
        <taxon>Bacillati</taxon>
        <taxon>Actinomycetota</taxon>
        <taxon>Actinomycetes</taxon>
        <taxon>Pseudonocardiales</taxon>
        <taxon>Pseudonocardiaceae</taxon>
        <taxon>Kibdelosporangium</taxon>
    </lineage>
</organism>
<accession>A0A428YTK7</accession>
<reference evidence="1 2" key="1">
    <citation type="submission" date="2018-05" db="EMBL/GenBank/DDBJ databases">
        <title>Evolution of GPA BGCs.</title>
        <authorList>
            <person name="Waglechner N."/>
            <person name="Wright G.D."/>
        </authorList>
    </citation>
    <scope>NUCLEOTIDE SEQUENCE [LARGE SCALE GENOMIC DNA]</scope>
    <source>
        <strain evidence="1 2">A82846</strain>
    </source>
</reference>
<gene>
    <name evidence="1" type="ORF">DMH04_42010</name>
</gene>
<name>A0A428YTK7_KIBAR</name>
<dbReference type="AlphaFoldDB" id="A0A428YTK7"/>
<evidence type="ECO:0000313" key="1">
    <source>
        <dbReference type="EMBL" id="RSM72804.1"/>
    </source>
</evidence>
<proteinExistence type="predicted"/>
<comment type="caution">
    <text evidence="1">The sequence shown here is derived from an EMBL/GenBank/DDBJ whole genome shotgun (WGS) entry which is preliminary data.</text>
</comment>
<sequence>MTVRTMVATSQLGAFQDIWDAWDESDADIKAKPLRHFETAVDEQFVELRRHLHANEPDRAANEAVDIISIALNLLRNLGHGPEDVATLVTARAQNRMRGQTRAILDKYDRLLET</sequence>
<dbReference type="Proteomes" id="UP000287547">
    <property type="component" value="Unassembled WGS sequence"/>
</dbReference>
<protein>
    <recommendedName>
        <fullName evidence="3">NTP pyrophosphohydrolase MazG putative catalytic core domain-containing protein</fullName>
    </recommendedName>
</protein>